<evidence type="ECO:0000256" key="1">
    <source>
        <dbReference type="ARBA" id="ARBA00004651"/>
    </source>
</evidence>
<dbReference type="EMBL" id="ADTU01022715">
    <property type="status" value="NOT_ANNOTATED_CDS"/>
    <property type="molecule type" value="Genomic_DNA"/>
</dbReference>
<keyword evidence="6 10" id="KW-1133">Transmembrane helix</keyword>
<evidence type="ECO:0000256" key="6">
    <source>
        <dbReference type="ARBA" id="ARBA00022989"/>
    </source>
</evidence>
<sequence length="210" mass="24396">MLDILEGQLPYNMWVPWNCTSFFSFLFTSLQEIISLIVATIVNIATETIVLGFCLQLCAQFEILEHRLQRMVKRREEEIFPKSSLNKVSREISKLSKHISHHLCIIRLAGTINGIYSKVIFVQFFVSILIFVYCWAGNEVMLKSIGLSEIVYHMDWMLMTNSEQKDLLMIMKRCIKPIKFTSSFLVILSLESYGNLLKMSFSAFNVLQQF</sequence>
<feature type="transmembrane region" description="Helical" evidence="10">
    <location>
        <begin position="33"/>
        <end position="64"/>
    </location>
</feature>
<dbReference type="Proteomes" id="UP000005205">
    <property type="component" value="Unassembled WGS sequence"/>
</dbReference>
<evidence type="ECO:0000256" key="7">
    <source>
        <dbReference type="ARBA" id="ARBA00023136"/>
    </source>
</evidence>
<keyword evidence="4 10" id="KW-0812">Transmembrane</keyword>
<keyword evidence="9" id="KW-0807">Transducer</keyword>
<name>A0A158NPY9_ATTCE</name>
<reference evidence="12" key="1">
    <citation type="journal article" date="2011" name="PLoS Genet.">
        <title>The genome sequence of the leaf-cutter ant Atta cephalotes reveals insights into its obligate symbiotic lifestyle.</title>
        <authorList>
            <person name="Suen G."/>
            <person name="Teiling C."/>
            <person name="Li L."/>
            <person name="Holt C."/>
            <person name="Abouheif E."/>
            <person name="Bornberg-Bauer E."/>
            <person name="Bouffard P."/>
            <person name="Caldera E.J."/>
            <person name="Cash E."/>
            <person name="Cavanaugh A."/>
            <person name="Denas O."/>
            <person name="Elhaik E."/>
            <person name="Fave M.J."/>
            <person name="Gadau J."/>
            <person name="Gibson J.D."/>
            <person name="Graur D."/>
            <person name="Grubbs K.J."/>
            <person name="Hagen D.E."/>
            <person name="Harkins T.T."/>
            <person name="Helmkampf M."/>
            <person name="Hu H."/>
            <person name="Johnson B.R."/>
            <person name="Kim J."/>
            <person name="Marsh S.E."/>
            <person name="Moeller J.A."/>
            <person name="Munoz-Torres M.C."/>
            <person name="Murphy M.C."/>
            <person name="Naughton M.C."/>
            <person name="Nigam S."/>
            <person name="Overson R."/>
            <person name="Rajakumar R."/>
            <person name="Reese J.T."/>
            <person name="Scott J.J."/>
            <person name="Smith C.R."/>
            <person name="Tao S."/>
            <person name="Tsutsui N.D."/>
            <person name="Viljakainen L."/>
            <person name="Wissler L."/>
            <person name="Yandell M.D."/>
            <person name="Zimmer F."/>
            <person name="Taylor J."/>
            <person name="Slater S.C."/>
            <person name="Clifton S.W."/>
            <person name="Warren W.C."/>
            <person name="Elsik C.G."/>
            <person name="Smith C.D."/>
            <person name="Weinstock G.M."/>
            <person name="Gerardo N.M."/>
            <person name="Currie C.R."/>
        </authorList>
    </citation>
    <scope>NUCLEOTIDE SEQUENCE [LARGE SCALE GENOMIC DNA]</scope>
</reference>
<keyword evidence="5" id="KW-0552">Olfaction</keyword>
<protein>
    <recommendedName>
        <fullName evidence="13">Odorant receptor</fullName>
    </recommendedName>
</protein>
<keyword evidence="3" id="KW-0716">Sensory transduction</keyword>
<dbReference type="AlphaFoldDB" id="A0A158NPY9"/>
<evidence type="ECO:0000256" key="5">
    <source>
        <dbReference type="ARBA" id="ARBA00022725"/>
    </source>
</evidence>
<evidence type="ECO:0000313" key="12">
    <source>
        <dbReference type="Proteomes" id="UP000005205"/>
    </source>
</evidence>
<evidence type="ECO:0000256" key="3">
    <source>
        <dbReference type="ARBA" id="ARBA00022606"/>
    </source>
</evidence>
<dbReference type="PANTHER" id="PTHR21137">
    <property type="entry name" value="ODORANT RECEPTOR"/>
    <property type="match status" value="1"/>
</dbReference>
<dbReference type="GO" id="GO:0007165">
    <property type="term" value="P:signal transduction"/>
    <property type="evidence" value="ECO:0007669"/>
    <property type="project" value="UniProtKB-KW"/>
</dbReference>
<evidence type="ECO:0000256" key="10">
    <source>
        <dbReference type="SAM" id="Phobius"/>
    </source>
</evidence>
<dbReference type="Pfam" id="PF02949">
    <property type="entry name" value="7tm_6"/>
    <property type="match status" value="1"/>
</dbReference>
<dbReference type="OrthoDB" id="6597368at2759"/>
<proteinExistence type="predicted"/>
<accession>A0A158NPY9</accession>
<dbReference type="GO" id="GO:0004984">
    <property type="term" value="F:olfactory receptor activity"/>
    <property type="evidence" value="ECO:0007669"/>
    <property type="project" value="InterPro"/>
</dbReference>
<reference evidence="11" key="2">
    <citation type="submission" date="2016-04" db="UniProtKB">
        <authorList>
            <consortium name="EnsemblMetazoa"/>
        </authorList>
    </citation>
    <scope>IDENTIFICATION</scope>
</reference>
<keyword evidence="8" id="KW-0675">Receptor</keyword>
<dbReference type="PANTHER" id="PTHR21137:SF35">
    <property type="entry name" value="ODORANT RECEPTOR 19A-RELATED"/>
    <property type="match status" value="1"/>
</dbReference>
<evidence type="ECO:0000256" key="8">
    <source>
        <dbReference type="ARBA" id="ARBA00023170"/>
    </source>
</evidence>
<dbReference type="InParanoid" id="A0A158NPY9"/>
<evidence type="ECO:0000256" key="2">
    <source>
        <dbReference type="ARBA" id="ARBA00022475"/>
    </source>
</evidence>
<dbReference type="GO" id="GO:0005886">
    <property type="term" value="C:plasma membrane"/>
    <property type="evidence" value="ECO:0007669"/>
    <property type="project" value="UniProtKB-SubCell"/>
</dbReference>
<dbReference type="EnsemblMetazoa" id="XM_012204207.1">
    <property type="protein sequence ID" value="XP_012059597.1"/>
    <property type="gene ID" value="LOC105622796"/>
</dbReference>
<keyword evidence="12" id="KW-1185">Reference proteome</keyword>
<feature type="transmembrane region" description="Helical" evidence="10">
    <location>
        <begin position="115"/>
        <end position="135"/>
    </location>
</feature>
<dbReference type="InterPro" id="IPR004117">
    <property type="entry name" value="7tm6_olfct_rcpt"/>
</dbReference>
<evidence type="ECO:0000313" key="11">
    <source>
        <dbReference type="EnsemblMetazoa" id="XP_012059597.1"/>
    </source>
</evidence>
<gene>
    <name evidence="11" type="primary">105622796</name>
</gene>
<dbReference type="GO" id="GO:0005549">
    <property type="term" value="F:odorant binding"/>
    <property type="evidence" value="ECO:0007669"/>
    <property type="project" value="InterPro"/>
</dbReference>
<keyword evidence="2" id="KW-1003">Cell membrane</keyword>
<evidence type="ECO:0000256" key="4">
    <source>
        <dbReference type="ARBA" id="ARBA00022692"/>
    </source>
</evidence>
<dbReference type="KEGG" id="acep:105622796"/>
<comment type="subcellular location">
    <subcellularLocation>
        <location evidence="1">Cell membrane</location>
        <topology evidence="1">Multi-pass membrane protein</topology>
    </subcellularLocation>
</comment>
<evidence type="ECO:0000256" key="9">
    <source>
        <dbReference type="ARBA" id="ARBA00023224"/>
    </source>
</evidence>
<organism evidence="11 12">
    <name type="scientific">Atta cephalotes</name>
    <name type="common">Leafcutter ant</name>
    <dbReference type="NCBI Taxonomy" id="12957"/>
    <lineage>
        <taxon>Eukaryota</taxon>
        <taxon>Metazoa</taxon>
        <taxon>Ecdysozoa</taxon>
        <taxon>Arthropoda</taxon>
        <taxon>Hexapoda</taxon>
        <taxon>Insecta</taxon>
        <taxon>Pterygota</taxon>
        <taxon>Neoptera</taxon>
        <taxon>Endopterygota</taxon>
        <taxon>Hymenoptera</taxon>
        <taxon>Apocrita</taxon>
        <taxon>Aculeata</taxon>
        <taxon>Formicoidea</taxon>
        <taxon>Formicidae</taxon>
        <taxon>Myrmicinae</taxon>
        <taxon>Atta</taxon>
    </lineage>
</organism>
<keyword evidence="7 10" id="KW-0472">Membrane</keyword>
<evidence type="ECO:0008006" key="13">
    <source>
        <dbReference type="Google" id="ProtNLM"/>
    </source>
</evidence>